<keyword evidence="5 9" id="KW-1133">Transmembrane helix</keyword>
<dbReference type="GO" id="GO:0005789">
    <property type="term" value="C:endoplasmic reticulum membrane"/>
    <property type="evidence" value="ECO:0007669"/>
    <property type="project" value="UniProtKB-SubCell"/>
</dbReference>
<feature type="transmembrane region" description="Helical" evidence="9">
    <location>
        <begin position="170"/>
        <end position="191"/>
    </location>
</feature>
<feature type="transmembrane region" description="Helical" evidence="9">
    <location>
        <begin position="198"/>
        <end position="216"/>
    </location>
</feature>
<dbReference type="PANTHER" id="PTHR14969">
    <property type="entry name" value="SPHINGOSINE-1-PHOSPHATE PHOSPHOHYDROLASE"/>
    <property type="match status" value="1"/>
</dbReference>
<feature type="compositionally biased region" description="Polar residues" evidence="8">
    <location>
        <begin position="534"/>
        <end position="559"/>
    </location>
</feature>
<dbReference type="EMBL" id="LHPM01000013">
    <property type="protein sequence ID" value="OAL66109.1"/>
    <property type="molecule type" value="Genomic_DNA"/>
</dbReference>
<feature type="transmembrane region" description="Helical" evidence="9">
    <location>
        <begin position="404"/>
        <end position="422"/>
    </location>
</feature>
<evidence type="ECO:0000256" key="6">
    <source>
        <dbReference type="ARBA" id="ARBA00023136"/>
    </source>
</evidence>
<evidence type="ECO:0000256" key="9">
    <source>
        <dbReference type="SAM" id="Phobius"/>
    </source>
</evidence>
<gene>
    <name evidence="12" type="ORF">A7C99_3214</name>
</gene>
<dbReference type="VEuPathDB" id="FungiDB:TERG_01778"/>
<feature type="transmembrane region" description="Helical" evidence="9">
    <location>
        <begin position="328"/>
        <end position="348"/>
    </location>
</feature>
<organism evidence="12 13">
    <name type="scientific">Trichophyton rubrum</name>
    <name type="common">Athlete's foot fungus</name>
    <name type="synonym">Epidermophyton rubrum</name>
    <dbReference type="NCBI Taxonomy" id="5551"/>
    <lineage>
        <taxon>Eukaryota</taxon>
        <taxon>Fungi</taxon>
        <taxon>Dikarya</taxon>
        <taxon>Ascomycota</taxon>
        <taxon>Pezizomycotina</taxon>
        <taxon>Eurotiomycetes</taxon>
        <taxon>Eurotiomycetidae</taxon>
        <taxon>Onygenales</taxon>
        <taxon>Arthrodermataceae</taxon>
        <taxon>Trichophyton</taxon>
    </lineage>
</organism>
<evidence type="ECO:0000256" key="10">
    <source>
        <dbReference type="SAM" id="SignalP"/>
    </source>
</evidence>
<evidence type="ECO:0000256" key="1">
    <source>
        <dbReference type="ARBA" id="ARBA00004477"/>
    </source>
</evidence>
<comment type="subcellular location">
    <subcellularLocation>
        <location evidence="1">Endoplasmic reticulum membrane</location>
        <topology evidence="1">Multi-pass membrane protein</topology>
    </subcellularLocation>
</comment>
<comment type="caution">
    <text evidence="12">The sequence shown here is derived from an EMBL/GenBank/DDBJ whole genome shotgun (WGS) entry which is preliminary data.</text>
</comment>
<accession>A0A178F1K6</accession>
<feature type="transmembrane region" description="Helical" evidence="9">
    <location>
        <begin position="276"/>
        <end position="295"/>
    </location>
</feature>
<evidence type="ECO:0000256" key="7">
    <source>
        <dbReference type="ARBA" id="ARBA00038324"/>
    </source>
</evidence>
<feature type="transmembrane region" description="Helical" evidence="9">
    <location>
        <begin position="301"/>
        <end position="321"/>
    </location>
</feature>
<dbReference type="PANTHER" id="PTHR14969:SF28">
    <property type="entry name" value="DIHYDROSPHINGOSINE 1-PHOSPHATE PHOSPHATASE LCB3-RELATED"/>
    <property type="match status" value="1"/>
</dbReference>
<sequence length="646" mass="71424">MAFLSLVVVAVLALLSGRACLWRPILPVFLGSKESALPLPSAHTVAGGCDQLRLSNDRLHLLLLHVLAISDGQPGRQLQLAADARWLLLQSLAARRRTAPAAPHSMAADTEKEKEKTKIDAGLASLNHYQRKLPAWRYKLRQRTLPLVRWETPYLAWLQERIRTPSLDSWFAITANLGTHTFYMVMLPVLFWTGHTGIGRAVVHLLAAGVFFSGFLKDLLCLPRPLSPPLQRITMSGSAALEYGFPSTHSTNAVSIVVYALHALRSQSDLAPLASTLLRTGLYVYVTSIVIGRLYCGMHGFLDVVVGSMLGALLGFIQCVYGPKFDEYLFTGSIKEVLVVIAIIIVLVRVHPEPADSCPCFDDSVAFAGVFAGVELGNWHFASTKYSLSVPTPATVPFDLQRMGWLKTVLRIIIGVACVVVWREVMKPTLLRILPPLFRVIERLGLSLPRRFFKRATEYTRIPNQLKYDDVMPNVSDIPSMLTSIRHPRRRAISIGPQSEADAYEAIAYRQERRRASAASENGRPSTPLRENVKSPTLRPTTRSKRTASNVSDTQSPSRSLHDYENMMGSGAQIYEEGNGQAVDALANGNGKVTNDEDDEKDMFLKITPPRVRYDVEVVTKLIVYSGIGLVAVEGSPILFHLLGLD</sequence>
<dbReference type="AlphaFoldDB" id="A0A178F1K6"/>
<feature type="chain" id="PRO_5008085920" description="Phosphatidic acid phosphatase type 2/haloperoxidase domain-containing protein" evidence="10">
    <location>
        <begin position="20"/>
        <end position="646"/>
    </location>
</feature>
<dbReference type="SUPFAM" id="SSF48317">
    <property type="entry name" value="Acid phosphatase/Vanadium-dependent haloperoxidase"/>
    <property type="match status" value="1"/>
</dbReference>
<reference evidence="12 13" key="1">
    <citation type="submission" date="2016-05" db="EMBL/GenBank/DDBJ databases">
        <title>Genome sequencing of Trichophyton rubrum CMCC(F)T1i isolated from hair.</title>
        <authorList>
            <person name="Zhan P."/>
            <person name="Tao Y."/>
            <person name="Liu W."/>
        </authorList>
    </citation>
    <scope>NUCLEOTIDE SEQUENCE [LARGE SCALE GENOMIC DNA]</scope>
    <source>
        <strain evidence="13">CMCC(F)T1i</strain>
    </source>
</reference>
<dbReference type="CDD" id="cd03388">
    <property type="entry name" value="PAP2_SPPase1"/>
    <property type="match status" value="1"/>
</dbReference>
<evidence type="ECO:0000259" key="11">
    <source>
        <dbReference type="SMART" id="SM00014"/>
    </source>
</evidence>
<feature type="domain" description="Phosphatidic acid phosphatase type 2/haloperoxidase" evidence="11">
    <location>
        <begin position="201"/>
        <end position="319"/>
    </location>
</feature>
<protein>
    <recommendedName>
        <fullName evidence="11">Phosphatidic acid phosphatase type 2/haloperoxidase domain-containing protein</fullName>
    </recommendedName>
</protein>
<evidence type="ECO:0000313" key="12">
    <source>
        <dbReference type="EMBL" id="OAL66109.1"/>
    </source>
</evidence>
<dbReference type="Proteomes" id="UP000243015">
    <property type="component" value="Unassembled WGS sequence"/>
</dbReference>
<feature type="signal peptide" evidence="10">
    <location>
        <begin position="1"/>
        <end position="19"/>
    </location>
</feature>
<name>A0A178F1K6_TRIRU</name>
<dbReference type="SMART" id="SM00014">
    <property type="entry name" value="acidPPc"/>
    <property type="match status" value="1"/>
</dbReference>
<evidence type="ECO:0000256" key="2">
    <source>
        <dbReference type="ARBA" id="ARBA00022692"/>
    </source>
</evidence>
<dbReference type="Gene3D" id="1.20.144.10">
    <property type="entry name" value="Phosphatidic acid phosphatase type 2/haloperoxidase"/>
    <property type="match status" value="1"/>
</dbReference>
<evidence type="ECO:0000256" key="4">
    <source>
        <dbReference type="ARBA" id="ARBA00022824"/>
    </source>
</evidence>
<proteinExistence type="inferred from homology"/>
<keyword evidence="6 9" id="KW-0472">Membrane</keyword>
<keyword evidence="2 9" id="KW-0812">Transmembrane</keyword>
<keyword evidence="4" id="KW-0256">Endoplasmic reticulum</keyword>
<dbReference type="GO" id="GO:0042392">
    <property type="term" value="F:sphingosine-1-phosphate phosphatase activity"/>
    <property type="evidence" value="ECO:0007669"/>
    <property type="project" value="TreeGrafter"/>
</dbReference>
<evidence type="ECO:0000313" key="13">
    <source>
        <dbReference type="Proteomes" id="UP000243015"/>
    </source>
</evidence>
<evidence type="ECO:0000256" key="5">
    <source>
        <dbReference type="ARBA" id="ARBA00022989"/>
    </source>
</evidence>
<comment type="similarity">
    <text evidence="7">Belongs to the type 2 lipid phosphate phosphatase family.</text>
</comment>
<dbReference type="Pfam" id="PF01569">
    <property type="entry name" value="PAP2"/>
    <property type="match status" value="1"/>
</dbReference>
<dbReference type="InterPro" id="IPR036938">
    <property type="entry name" value="PAP2/HPO_sf"/>
</dbReference>
<evidence type="ECO:0000256" key="3">
    <source>
        <dbReference type="ARBA" id="ARBA00022801"/>
    </source>
</evidence>
<keyword evidence="10" id="KW-0732">Signal</keyword>
<keyword evidence="3" id="KW-0378">Hydrolase</keyword>
<dbReference type="InterPro" id="IPR000326">
    <property type="entry name" value="PAP2/HPO"/>
</dbReference>
<feature type="region of interest" description="Disordered" evidence="8">
    <location>
        <begin position="514"/>
        <end position="564"/>
    </location>
</feature>
<feature type="transmembrane region" description="Helical" evidence="9">
    <location>
        <begin position="622"/>
        <end position="643"/>
    </location>
</feature>
<evidence type="ECO:0000256" key="8">
    <source>
        <dbReference type="SAM" id="MobiDB-lite"/>
    </source>
</evidence>